<dbReference type="InterPro" id="IPR021858">
    <property type="entry name" value="Fun_TF"/>
</dbReference>
<dbReference type="EMBL" id="KV460247">
    <property type="protein sequence ID" value="OBT94073.2"/>
    <property type="molecule type" value="Genomic_DNA"/>
</dbReference>
<dbReference type="GO" id="GO:0005634">
    <property type="term" value="C:nucleus"/>
    <property type="evidence" value="ECO:0007669"/>
    <property type="project" value="UniProtKB-SubCell"/>
</dbReference>
<proteinExistence type="predicted"/>
<name>A0A1B8GE33_9PEZI</name>
<dbReference type="GeneID" id="28840468"/>
<dbReference type="Proteomes" id="UP000091956">
    <property type="component" value="Unassembled WGS sequence"/>
</dbReference>
<reference evidence="4 5" key="1">
    <citation type="submission" date="2016-03" db="EMBL/GenBank/DDBJ databases">
        <title>Comparative genomics of Pseudogymnoascus destructans, the fungus causing white-nose syndrome of bats.</title>
        <authorList>
            <person name="Palmer J.M."/>
            <person name="Drees K.P."/>
            <person name="Foster J.T."/>
            <person name="Lindner D.L."/>
        </authorList>
    </citation>
    <scope>NUCLEOTIDE SEQUENCE [LARGE SCALE GENOMIC DNA]</scope>
    <source>
        <strain evidence="4 5">UAMH 10579</strain>
    </source>
</reference>
<evidence type="ECO:0000256" key="1">
    <source>
        <dbReference type="ARBA" id="ARBA00004123"/>
    </source>
</evidence>
<evidence type="ECO:0000256" key="2">
    <source>
        <dbReference type="ARBA" id="ARBA00023242"/>
    </source>
</evidence>
<comment type="subcellular location">
    <subcellularLocation>
        <location evidence="1">Nucleus</location>
    </subcellularLocation>
</comment>
<keyword evidence="5" id="KW-1185">Reference proteome</keyword>
<evidence type="ECO:0000313" key="4">
    <source>
        <dbReference type="EMBL" id="OBT94073.2"/>
    </source>
</evidence>
<dbReference type="InterPro" id="IPR036864">
    <property type="entry name" value="Zn2-C6_fun-type_DNA-bd_sf"/>
</dbReference>
<dbReference type="PANTHER" id="PTHR37534:SF43">
    <property type="entry name" value="FINGER DOMAIN PROTEIN, PUTATIVE (AFU_ORTHOLOGUE AFUA_1G01850)-RELATED"/>
    <property type="match status" value="1"/>
</dbReference>
<dbReference type="AlphaFoldDB" id="A0A1B8GE33"/>
<dbReference type="SMART" id="SM00066">
    <property type="entry name" value="GAL4"/>
    <property type="match status" value="1"/>
</dbReference>
<keyword evidence="2" id="KW-0539">Nucleus</keyword>
<dbReference type="InterPro" id="IPR001138">
    <property type="entry name" value="Zn2Cys6_DnaBD"/>
</dbReference>
<feature type="domain" description="Zn(2)-C6 fungal-type" evidence="3">
    <location>
        <begin position="18"/>
        <end position="48"/>
    </location>
</feature>
<dbReference type="Gene3D" id="4.10.240.10">
    <property type="entry name" value="Zn(2)-C6 fungal-type DNA-binding domain"/>
    <property type="match status" value="1"/>
</dbReference>
<accession>A0A1B8GE33</accession>
<dbReference type="GO" id="GO:0045944">
    <property type="term" value="P:positive regulation of transcription by RNA polymerase II"/>
    <property type="evidence" value="ECO:0007669"/>
    <property type="project" value="TreeGrafter"/>
</dbReference>
<dbReference type="PROSITE" id="PS50048">
    <property type="entry name" value="ZN2_CY6_FUNGAL_2"/>
    <property type="match status" value="1"/>
</dbReference>
<dbReference type="Pfam" id="PF00172">
    <property type="entry name" value="Zn_clus"/>
    <property type="match status" value="1"/>
</dbReference>
<sequence>MNPLTLLKTSTFSRAKSGCSVCRLRKKKCDERKPRCGGCERNYLLCTWPSVMSAKGDLRRSSKPPGTHLKVELLPAAKALEVLDHCSHNLQRKTDTGDNAAQQLFRSSKSTPERASSSTSPNLLKPSEVFQVTMTRPASRTLLQHYQSRTADLLCASQSRENPFISLLIPFAATHELLLQCILALSGVHFINNSNGAPSSDIMAATWTHYGLAVRGLKHGITRFAYGEQEILPLLMATLVLCFVESTRGNVISIAQHLKAARTFLLSWLQQRQPKIEVELRGFVIEFYLYIAILSNTQLGPEWNELIIEDCSLLYGDGTTDCKSWGMFFGYANDLFGILPAVSAFAHQSSREEEDSTNKSFEFIVNYYSLLAQVNSWHPPEAGDLAFVACGRIYQQALLLLLHTSFYRDELGSMTLNNLLEQGVREFLALLESLPVESPIATTLCWPLSIAGSCARSELHRNSIRKHLKMMYKRFNMENITAVLRVLEALWDGDHYKPLYITTVMRQQNEHFIIQ</sequence>
<dbReference type="CDD" id="cd00067">
    <property type="entry name" value="GAL4"/>
    <property type="match status" value="1"/>
</dbReference>
<protein>
    <recommendedName>
        <fullName evidence="3">Zn(2)-C6 fungal-type domain-containing protein</fullName>
    </recommendedName>
</protein>
<gene>
    <name evidence="4" type="ORF">VE01_07082</name>
</gene>
<reference evidence="5" key="2">
    <citation type="journal article" date="2018" name="Nat. Commun.">
        <title>Extreme sensitivity to ultraviolet light in the fungal pathogen causing white-nose syndrome of bats.</title>
        <authorList>
            <person name="Palmer J.M."/>
            <person name="Drees K.P."/>
            <person name="Foster J.T."/>
            <person name="Lindner D.L."/>
        </authorList>
    </citation>
    <scope>NUCLEOTIDE SEQUENCE [LARGE SCALE GENOMIC DNA]</scope>
    <source>
        <strain evidence="5">UAMH 10579</strain>
    </source>
</reference>
<dbReference type="GO" id="GO:0008270">
    <property type="term" value="F:zinc ion binding"/>
    <property type="evidence" value="ECO:0007669"/>
    <property type="project" value="InterPro"/>
</dbReference>
<dbReference type="PROSITE" id="PS00463">
    <property type="entry name" value="ZN2_CY6_FUNGAL_1"/>
    <property type="match status" value="1"/>
</dbReference>
<dbReference type="GO" id="GO:0000981">
    <property type="term" value="F:DNA-binding transcription factor activity, RNA polymerase II-specific"/>
    <property type="evidence" value="ECO:0007669"/>
    <property type="project" value="InterPro"/>
</dbReference>
<dbReference type="RefSeq" id="XP_018127806.2">
    <property type="nucleotide sequence ID" value="XM_018276518.2"/>
</dbReference>
<dbReference type="PANTHER" id="PTHR37534">
    <property type="entry name" value="TRANSCRIPTIONAL ACTIVATOR PROTEIN UGA3"/>
    <property type="match status" value="1"/>
</dbReference>
<evidence type="ECO:0000313" key="5">
    <source>
        <dbReference type="Proteomes" id="UP000091956"/>
    </source>
</evidence>
<evidence type="ECO:0000259" key="3">
    <source>
        <dbReference type="PROSITE" id="PS50048"/>
    </source>
</evidence>
<dbReference type="GO" id="GO:0000976">
    <property type="term" value="F:transcription cis-regulatory region binding"/>
    <property type="evidence" value="ECO:0007669"/>
    <property type="project" value="TreeGrafter"/>
</dbReference>
<organism evidence="4 5">
    <name type="scientific">Pseudogymnoascus verrucosus</name>
    <dbReference type="NCBI Taxonomy" id="342668"/>
    <lineage>
        <taxon>Eukaryota</taxon>
        <taxon>Fungi</taxon>
        <taxon>Dikarya</taxon>
        <taxon>Ascomycota</taxon>
        <taxon>Pezizomycotina</taxon>
        <taxon>Leotiomycetes</taxon>
        <taxon>Thelebolales</taxon>
        <taxon>Thelebolaceae</taxon>
        <taxon>Pseudogymnoascus</taxon>
    </lineage>
</organism>
<dbReference type="Pfam" id="PF11951">
    <property type="entry name" value="Fungal_trans_2"/>
    <property type="match status" value="1"/>
</dbReference>
<dbReference type="SUPFAM" id="SSF57701">
    <property type="entry name" value="Zn2/Cys6 DNA-binding domain"/>
    <property type="match status" value="1"/>
</dbReference>